<evidence type="ECO:0000256" key="3">
    <source>
        <dbReference type="ARBA" id="ARBA00022741"/>
    </source>
</evidence>
<evidence type="ECO:0000313" key="7">
    <source>
        <dbReference type="EMBL" id="JAP91934.1"/>
    </source>
</evidence>
<evidence type="ECO:0000256" key="5">
    <source>
        <dbReference type="ARBA" id="ARBA00022840"/>
    </source>
</evidence>
<dbReference type="GO" id="GO:0004674">
    <property type="term" value="F:protein serine/threonine kinase activity"/>
    <property type="evidence" value="ECO:0007669"/>
    <property type="project" value="UniProtKB-KW"/>
</dbReference>
<evidence type="ECO:0000259" key="6">
    <source>
        <dbReference type="Pfam" id="PF00069"/>
    </source>
</evidence>
<keyword evidence="5" id="KW-0067">ATP-binding</keyword>
<gene>
    <name evidence="7" type="ORF">TPC1_16284</name>
</gene>
<protein>
    <submittedName>
        <fullName evidence="7">Kinase, CMGC DYRK</fullName>
    </submittedName>
</protein>
<keyword evidence="1" id="KW-0723">Serine/threonine-protein kinase</keyword>
<proteinExistence type="predicted"/>
<dbReference type="InterPro" id="IPR000719">
    <property type="entry name" value="Prot_kinase_dom"/>
</dbReference>
<organism evidence="7">
    <name type="scientific">Trepomonas sp. PC1</name>
    <dbReference type="NCBI Taxonomy" id="1076344"/>
    <lineage>
        <taxon>Eukaryota</taxon>
        <taxon>Metamonada</taxon>
        <taxon>Diplomonadida</taxon>
        <taxon>Hexamitidae</taxon>
        <taxon>Hexamitinae</taxon>
        <taxon>Trepomonas</taxon>
    </lineage>
</organism>
<evidence type="ECO:0000256" key="1">
    <source>
        <dbReference type="ARBA" id="ARBA00022527"/>
    </source>
</evidence>
<keyword evidence="3" id="KW-0547">Nucleotide-binding</keyword>
<dbReference type="AlphaFoldDB" id="A0A146K7L9"/>
<dbReference type="PANTHER" id="PTHR24058">
    <property type="entry name" value="DUAL SPECIFICITY PROTEIN KINASE"/>
    <property type="match status" value="1"/>
</dbReference>
<dbReference type="InterPro" id="IPR050494">
    <property type="entry name" value="Ser_Thr_dual-spec_kinase"/>
</dbReference>
<keyword evidence="4 7" id="KW-0418">Kinase</keyword>
<dbReference type="Gene3D" id="1.10.510.10">
    <property type="entry name" value="Transferase(Phosphotransferase) domain 1"/>
    <property type="match status" value="1"/>
</dbReference>
<dbReference type="PANTHER" id="PTHR24058:SF28">
    <property type="entry name" value="SERINE_THREONINE-PROTEIN KINASE MINIBRAIN"/>
    <property type="match status" value="1"/>
</dbReference>
<evidence type="ECO:0000256" key="2">
    <source>
        <dbReference type="ARBA" id="ARBA00022679"/>
    </source>
</evidence>
<feature type="non-terminal residue" evidence="7">
    <location>
        <position position="1"/>
    </location>
</feature>
<accession>A0A146K7L9</accession>
<evidence type="ECO:0000256" key="4">
    <source>
        <dbReference type="ARBA" id="ARBA00022777"/>
    </source>
</evidence>
<feature type="domain" description="Protein kinase" evidence="6">
    <location>
        <begin position="19"/>
        <end position="192"/>
    </location>
</feature>
<name>A0A146K7L9_9EUKA</name>
<dbReference type="Pfam" id="PF00069">
    <property type="entry name" value="Pkinase"/>
    <property type="match status" value="1"/>
</dbReference>
<dbReference type="InterPro" id="IPR011009">
    <property type="entry name" value="Kinase-like_dom_sf"/>
</dbReference>
<dbReference type="EMBL" id="GDID01004672">
    <property type="protein sequence ID" value="JAP91934.1"/>
    <property type="molecule type" value="Transcribed_RNA"/>
</dbReference>
<sequence>LVDFSNGSLQNDFQFGHTHLWFRAPEQLFLQQQSAKVDIFSLGLCLFFCHTGKPLFLVQGELQLAKMFFQMFNIETEMLRDQDHNNVYFQPYSQDFFDQHKFQLQECGSTKEDKYLPTKDVLKQKSILDKTIAETGFSKKRLLRQLCVNVNFYGKEGHKDEDYDQFCDMLWGCLKFDQELRFSWKELAECRFMK</sequence>
<dbReference type="GO" id="GO:0005524">
    <property type="term" value="F:ATP binding"/>
    <property type="evidence" value="ECO:0007669"/>
    <property type="project" value="UniProtKB-KW"/>
</dbReference>
<reference evidence="7" key="1">
    <citation type="submission" date="2015-07" db="EMBL/GenBank/DDBJ databases">
        <title>Adaptation to a free-living lifestyle via gene acquisitions in the diplomonad Trepomonas sp. PC1.</title>
        <authorList>
            <person name="Xu F."/>
            <person name="Jerlstrom-Hultqvist J."/>
            <person name="Kolisko M."/>
            <person name="Simpson A.G.B."/>
            <person name="Roger A.J."/>
            <person name="Svard S.G."/>
            <person name="Andersson J.O."/>
        </authorList>
    </citation>
    <scope>NUCLEOTIDE SEQUENCE</scope>
    <source>
        <strain evidence="7">PC1</strain>
    </source>
</reference>
<keyword evidence="2" id="KW-0808">Transferase</keyword>
<dbReference type="SUPFAM" id="SSF56112">
    <property type="entry name" value="Protein kinase-like (PK-like)"/>
    <property type="match status" value="1"/>
</dbReference>